<comment type="caution">
    <text evidence="2">The sequence shown here is derived from an EMBL/GenBank/DDBJ whole genome shotgun (WGS) entry which is preliminary data.</text>
</comment>
<dbReference type="EMBL" id="JAKOGI010000807">
    <property type="protein sequence ID" value="KAJ8430333.1"/>
    <property type="molecule type" value="Genomic_DNA"/>
</dbReference>
<sequence>MVGAWSSEMRQALLRGTGEGPGFNGSEVEEARAGLFALRKAKELGFNEVILEGNCMSIIAKLKTGNCPNTEVDRVWLEDGLGKVMSLACEDLCTDFASMESQPPSHGIPQLSCFGLENLIVSIEATTPTTLTNLLFLNDGSHPTQSIHFRRCCLSCSLQHTCVVHSSIVHCHLDYPLFASNKHPVIIAA</sequence>
<protein>
    <recommendedName>
        <fullName evidence="1">RNase H type-1 domain-containing protein</fullName>
    </recommendedName>
</protein>
<feature type="domain" description="RNase H type-1" evidence="1">
    <location>
        <begin position="21"/>
        <end position="66"/>
    </location>
</feature>
<evidence type="ECO:0000313" key="2">
    <source>
        <dbReference type="EMBL" id="KAJ8430333.1"/>
    </source>
</evidence>
<proteinExistence type="predicted"/>
<reference evidence="2" key="1">
    <citation type="submission" date="2022-04" db="EMBL/GenBank/DDBJ databases">
        <title>Carnegiea gigantea Genome sequencing and assembly v2.</title>
        <authorList>
            <person name="Copetti D."/>
            <person name="Sanderson M.J."/>
            <person name="Burquez A."/>
            <person name="Wojciechowski M.F."/>
        </authorList>
    </citation>
    <scope>NUCLEOTIDE SEQUENCE</scope>
    <source>
        <strain evidence="2">SGP5-SGP5p</strain>
        <tissue evidence="2">Aerial part</tissue>
    </source>
</reference>
<gene>
    <name evidence="2" type="ORF">Cgig2_015390</name>
</gene>
<accession>A0A9Q1Q637</accession>
<organism evidence="2 3">
    <name type="scientific">Carnegiea gigantea</name>
    <dbReference type="NCBI Taxonomy" id="171969"/>
    <lineage>
        <taxon>Eukaryota</taxon>
        <taxon>Viridiplantae</taxon>
        <taxon>Streptophyta</taxon>
        <taxon>Embryophyta</taxon>
        <taxon>Tracheophyta</taxon>
        <taxon>Spermatophyta</taxon>
        <taxon>Magnoliopsida</taxon>
        <taxon>eudicotyledons</taxon>
        <taxon>Gunneridae</taxon>
        <taxon>Pentapetalae</taxon>
        <taxon>Caryophyllales</taxon>
        <taxon>Cactineae</taxon>
        <taxon>Cactaceae</taxon>
        <taxon>Cactoideae</taxon>
        <taxon>Echinocereeae</taxon>
        <taxon>Carnegiea</taxon>
    </lineage>
</organism>
<evidence type="ECO:0000259" key="1">
    <source>
        <dbReference type="Pfam" id="PF13456"/>
    </source>
</evidence>
<dbReference type="GO" id="GO:0003676">
    <property type="term" value="F:nucleic acid binding"/>
    <property type="evidence" value="ECO:0007669"/>
    <property type="project" value="InterPro"/>
</dbReference>
<dbReference type="InterPro" id="IPR002156">
    <property type="entry name" value="RNaseH_domain"/>
</dbReference>
<keyword evidence="3" id="KW-1185">Reference proteome</keyword>
<dbReference type="Pfam" id="PF13456">
    <property type="entry name" value="RVT_3"/>
    <property type="match status" value="1"/>
</dbReference>
<dbReference type="AlphaFoldDB" id="A0A9Q1Q637"/>
<dbReference type="Proteomes" id="UP001153076">
    <property type="component" value="Unassembled WGS sequence"/>
</dbReference>
<dbReference type="GO" id="GO:0004523">
    <property type="term" value="F:RNA-DNA hybrid ribonuclease activity"/>
    <property type="evidence" value="ECO:0007669"/>
    <property type="project" value="InterPro"/>
</dbReference>
<dbReference type="OrthoDB" id="1001913at2759"/>
<name>A0A9Q1Q637_9CARY</name>
<evidence type="ECO:0000313" key="3">
    <source>
        <dbReference type="Proteomes" id="UP001153076"/>
    </source>
</evidence>